<evidence type="ECO:0000313" key="8">
    <source>
        <dbReference type="EMBL" id="KAG8232955.1"/>
    </source>
</evidence>
<feature type="signal peptide" evidence="6">
    <location>
        <begin position="1"/>
        <end position="22"/>
    </location>
</feature>
<dbReference type="SUPFAM" id="SSF50475">
    <property type="entry name" value="FMN-binding split barrel"/>
    <property type="match status" value="1"/>
</dbReference>
<evidence type="ECO:0000259" key="7">
    <source>
        <dbReference type="Pfam" id="PF13883"/>
    </source>
</evidence>
<dbReference type="PANTHER" id="PTHR13343:SF17">
    <property type="entry name" value="CELLULAR REPRESSOR OF E1A-STIMULATED GENES, ISOFORM A"/>
    <property type="match status" value="1"/>
</dbReference>
<evidence type="ECO:0000256" key="1">
    <source>
        <dbReference type="ARBA" id="ARBA00004613"/>
    </source>
</evidence>
<dbReference type="GO" id="GO:0005615">
    <property type="term" value="C:extracellular space"/>
    <property type="evidence" value="ECO:0007669"/>
    <property type="project" value="TreeGrafter"/>
</dbReference>
<feature type="chain" id="PRO_5035435460" description="CREG-like beta-barrel domain-containing protein" evidence="6">
    <location>
        <begin position="23"/>
        <end position="234"/>
    </location>
</feature>
<dbReference type="InterPro" id="IPR055343">
    <property type="entry name" value="CREG_beta-barrel"/>
</dbReference>
<keyword evidence="3" id="KW-0964">Secreted</keyword>
<accession>A0A8K0P231</accession>
<gene>
    <name evidence="8" type="ORF">J437_LFUL011447</name>
</gene>
<comment type="caution">
    <text evidence="8">The sequence shown here is derived from an EMBL/GenBank/DDBJ whole genome shotgun (WGS) entry which is preliminary data.</text>
</comment>
<comment type="similarity">
    <text evidence="2">Belongs to the CREG family.</text>
</comment>
<comment type="subcellular location">
    <subcellularLocation>
        <location evidence="1">Secreted</location>
    </subcellularLocation>
</comment>
<dbReference type="Gene3D" id="2.30.110.10">
    <property type="entry name" value="Electron Transport, Fmn-binding Protein, Chain A"/>
    <property type="match status" value="1"/>
</dbReference>
<keyword evidence="9" id="KW-1185">Reference proteome</keyword>
<evidence type="ECO:0000256" key="6">
    <source>
        <dbReference type="SAM" id="SignalP"/>
    </source>
</evidence>
<dbReference type="EMBL" id="KZ308674">
    <property type="protein sequence ID" value="KAG8232955.1"/>
    <property type="molecule type" value="Genomic_DNA"/>
</dbReference>
<dbReference type="Pfam" id="PF13883">
    <property type="entry name" value="CREG_beta-barrel"/>
    <property type="match status" value="1"/>
</dbReference>
<evidence type="ECO:0000313" key="9">
    <source>
        <dbReference type="Proteomes" id="UP000792457"/>
    </source>
</evidence>
<evidence type="ECO:0000256" key="5">
    <source>
        <dbReference type="ARBA" id="ARBA00023180"/>
    </source>
</evidence>
<dbReference type="PANTHER" id="PTHR13343">
    <property type="entry name" value="CREG1 PROTEIN"/>
    <property type="match status" value="1"/>
</dbReference>
<proteinExistence type="inferred from homology"/>
<sequence length="234" mass="26641">MPSKLRHILVLWLAIDAVFVCGEYKDENLRKDSDFPNDIANVAVWRKGKKNWKGIGRQYNNPPPPEQGAKMARYIVHNSEWASLGSISSLSKIKGYPFTDVFSISDGTLLNSTGVPYLYMTPLDLSSKNIERDNRCSLSLSLAQSNYCQKNNLDPEDPRCAHVVLTGKMLKVKKGSEEEEIARSSLFSRHPAMKNWPKDHNWFFAKLKIESICLLDYFGGPKYISVDDYFNVKI</sequence>
<dbReference type="GO" id="GO:0012505">
    <property type="term" value="C:endomembrane system"/>
    <property type="evidence" value="ECO:0007669"/>
    <property type="project" value="UniProtKB-ARBA"/>
</dbReference>
<feature type="domain" description="CREG-like beta-barrel" evidence="7">
    <location>
        <begin position="63"/>
        <end position="231"/>
    </location>
</feature>
<dbReference type="AlphaFoldDB" id="A0A8K0P231"/>
<name>A0A8K0P231_LADFU</name>
<dbReference type="FunFam" id="2.30.110.10:FF:000004">
    <property type="entry name" value="Cellular repressor of E1A-stimulated genes 1"/>
    <property type="match status" value="1"/>
</dbReference>
<reference evidence="8" key="1">
    <citation type="submission" date="2013-04" db="EMBL/GenBank/DDBJ databases">
        <authorList>
            <person name="Qu J."/>
            <person name="Murali S.C."/>
            <person name="Bandaranaike D."/>
            <person name="Bellair M."/>
            <person name="Blankenburg K."/>
            <person name="Chao H."/>
            <person name="Dinh H."/>
            <person name="Doddapaneni H."/>
            <person name="Downs B."/>
            <person name="Dugan-Rocha S."/>
            <person name="Elkadiri S."/>
            <person name="Gnanaolivu R.D."/>
            <person name="Hernandez B."/>
            <person name="Javaid M."/>
            <person name="Jayaseelan J.C."/>
            <person name="Lee S."/>
            <person name="Li M."/>
            <person name="Ming W."/>
            <person name="Munidasa M."/>
            <person name="Muniz J."/>
            <person name="Nguyen L."/>
            <person name="Ongeri F."/>
            <person name="Osuji N."/>
            <person name="Pu L.-L."/>
            <person name="Puazo M."/>
            <person name="Qu C."/>
            <person name="Quiroz J."/>
            <person name="Raj R."/>
            <person name="Weissenberger G."/>
            <person name="Xin Y."/>
            <person name="Zou X."/>
            <person name="Han Y."/>
            <person name="Richards S."/>
            <person name="Worley K."/>
            <person name="Muzny D."/>
            <person name="Gibbs R."/>
        </authorList>
    </citation>
    <scope>NUCLEOTIDE SEQUENCE</scope>
    <source>
        <strain evidence="8">Sampled in the wild</strain>
    </source>
</reference>
<dbReference type="OrthoDB" id="46836at2759"/>
<dbReference type="Proteomes" id="UP000792457">
    <property type="component" value="Unassembled WGS sequence"/>
</dbReference>
<protein>
    <recommendedName>
        <fullName evidence="7">CREG-like beta-barrel domain-containing protein</fullName>
    </recommendedName>
</protein>
<keyword evidence="4 6" id="KW-0732">Signal</keyword>
<evidence type="ECO:0000256" key="2">
    <source>
        <dbReference type="ARBA" id="ARBA00009230"/>
    </source>
</evidence>
<evidence type="ECO:0000256" key="4">
    <source>
        <dbReference type="ARBA" id="ARBA00022729"/>
    </source>
</evidence>
<dbReference type="GO" id="GO:0005737">
    <property type="term" value="C:cytoplasm"/>
    <property type="evidence" value="ECO:0007669"/>
    <property type="project" value="UniProtKB-ARBA"/>
</dbReference>
<keyword evidence="5" id="KW-0325">Glycoprotein</keyword>
<reference evidence="8" key="2">
    <citation type="submission" date="2017-10" db="EMBL/GenBank/DDBJ databases">
        <title>Ladona fulva Genome sequencing and assembly.</title>
        <authorList>
            <person name="Murali S."/>
            <person name="Richards S."/>
            <person name="Bandaranaike D."/>
            <person name="Bellair M."/>
            <person name="Blankenburg K."/>
            <person name="Chao H."/>
            <person name="Dinh H."/>
            <person name="Doddapaneni H."/>
            <person name="Dugan-Rocha S."/>
            <person name="Elkadiri S."/>
            <person name="Gnanaolivu R."/>
            <person name="Hernandez B."/>
            <person name="Skinner E."/>
            <person name="Javaid M."/>
            <person name="Lee S."/>
            <person name="Li M."/>
            <person name="Ming W."/>
            <person name="Munidasa M."/>
            <person name="Muniz J."/>
            <person name="Nguyen L."/>
            <person name="Hughes D."/>
            <person name="Osuji N."/>
            <person name="Pu L.-L."/>
            <person name="Puazo M."/>
            <person name="Qu C."/>
            <person name="Quiroz J."/>
            <person name="Raj R."/>
            <person name="Weissenberger G."/>
            <person name="Xin Y."/>
            <person name="Zou X."/>
            <person name="Han Y."/>
            <person name="Worley K."/>
            <person name="Muzny D."/>
            <person name="Gibbs R."/>
        </authorList>
    </citation>
    <scope>NUCLEOTIDE SEQUENCE</scope>
    <source>
        <strain evidence="8">Sampled in the wild</strain>
    </source>
</reference>
<dbReference type="InterPro" id="IPR012349">
    <property type="entry name" value="Split_barrel_FMN-bd"/>
</dbReference>
<organism evidence="8 9">
    <name type="scientific">Ladona fulva</name>
    <name type="common">Scarce chaser dragonfly</name>
    <name type="synonym">Libellula fulva</name>
    <dbReference type="NCBI Taxonomy" id="123851"/>
    <lineage>
        <taxon>Eukaryota</taxon>
        <taxon>Metazoa</taxon>
        <taxon>Ecdysozoa</taxon>
        <taxon>Arthropoda</taxon>
        <taxon>Hexapoda</taxon>
        <taxon>Insecta</taxon>
        <taxon>Pterygota</taxon>
        <taxon>Palaeoptera</taxon>
        <taxon>Odonata</taxon>
        <taxon>Epiprocta</taxon>
        <taxon>Anisoptera</taxon>
        <taxon>Libelluloidea</taxon>
        <taxon>Libellulidae</taxon>
        <taxon>Ladona</taxon>
    </lineage>
</organism>
<evidence type="ECO:0000256" key="3">
    <source>
        <dbReference type="ARBA" id="ARBA00022525"/>
    </source>
</evidence>